<accession>A0A067MKD3</accession>
<dbReference type="AlphaFoldDB" id="A0A067MKD3"/>
<dbReference type="EMBL" id="KL198029">
    <property type="protein sequence ID" value="KDQ16009.1"/>
    <property type="molecule type" value="Genomic_DNA"/>
</dbReference>
<name>A0A067MKD3_BOTB1</name>
<gene>
    <name evidence="1" type="ORF">BOTBODRAFT_265732</name>
</gene>
<sequence>MLGRMEGFCRTQRRWRRSLKDDESGEEELKSDRKSWGCWWPRGCCRWPVGCSREPHPGRAREPFRIWGERGRGRWALLIVKIIEEKEGDVGLYHAPGPSMTNPPPARSTLPWPPARPTPSYFRDSQGLRGSICEGRRAGQAGFSGNDGAHCREGGLAVGAALVVVDSSLLWSPMSSWARIPVPSVVWTAGET</sequence>
<evidence type="ECO:0000313" key="1">
    <source>
        <dbReference type="EMBL" id="KDQ16009.1"/>
    </source>
</evidence>
<proteinExistence type="predicted"/>
<organism evidence="1 2">
    <name type="scientific">Botryobasidium botryosum (strain FD-172 SS1)</name>
    <dbReference type="NCBI Taxonomy" id="930990"/>
    <lineage>
        <taxon>Eukaryota</taxon>
        <taxon>Fungi</taxon>
        <taxon>Dikarya</taxon>
        <taxon>Basidiomycota</taxon>
        <taxon>Agaricomycotina</taxon>
        <taxon>Agaricomycetes</taxon>
        <taxon>Cantharellales</taxon>
        <taxon>Botryobasidiaceae</taxon>
        <taxon>Botryobasidium</taxon>
    </lineage>
</organism>
<dbReference type="HOGENOM" id="CLU_1414946_0_0_1"/>
<reference evidence="2" key="1">
    <citation type="journal article" date="2014" name="Proc. Natl. Acad. Sci. U.S.A.">
        <title>Extensive sampling of basidiomycete genomes demonstrates inadequacy of the white-rot/brown-rot paradigm for wood decay fungi.</title>
        <authorList>
            <person name="Riley R."/>
            <person name="Salamov A.A."/>
            <person name="Brown D.W."/>
            <person name="Nagy L.G."/>
            <person name="Floudas D."/>
            <person name="Held B.W."/>
            <person name="Levasseur A."/>
            <person name="Lombard V."/>
            <person name="Morin E."/>
            <person name="Otillar R."/>
            <person name="Lindquist E.A."/>
            <person name="Sun H."/>
            <person name="LaButti K.M."/>
            <person name="Schmutz J."/>
            <person name="Jabbour D."/>
            <person name="Luo H."/>
            <person name="Baker S.E."/>
            <person name="Pisabarro A.G."/>
            <person name="Walton J.D."/>
            <person name="Blanchette R.A."/>
            <person name="Henrissat B."/>
            <person name="Martin F."/>
            <person name="Cullen D."/>
            <person name="Hibbett D.S."/>
            <person name="Grigoriev I.V."/>
        </authorList>
    </citation>
    <scope>NUCLEOTIDE SEQUENCE [LARGE SCALE GENOMIC DNA]</scope>
    <source>
        <strain evidence="2">FD-172 SS1</strain>
    </source>
</reference>
<protein>
    <submittedName>
        <fullName evidence="1">Uncharacterized protein</fullName>
    </submittedName>
</protein>
<dbReference type="Proteomes" id="UP000027195">
    <property type="component" value="Unassembled WGS sequence"/>
</dbReference>
<keyword evidence="2" id="KW-1185">Reference proteome</keyword>
<evidence type="ECO:0000313" key="2">
    <source>
        <dbReference type="Proteomes" id="UP000027195"/>
    </source>
</evidence>
<dbReference type="InParanoid" id="A0A067MKD3"/>